<accession>A0ABV3DHH6</accession>
<organism evidence="5 6">
    <name type="scientific">Streptodolium elevatio</name>
    <dbReference type="NCBI Taxonomy" id="3157996"/>
    <lineage>
        <taxon>Bacteria</taxon>
        <taxon>Bacillati</taxon>
        <taxon>Actinomycetota</taxon>
        <taxon>Actinomycetes</taxon>
        <taxon>Kitasatosporales</taxon>
        <taxon>Streptomycetaceae</taxon>
        <taxon>Streptodolium</taxon>
    </lineage>
</organism>
<dbReference type="PANTHER" id="PTHR33744:SF1">
    <property type="entry name" value="DNA-BINDING TRANSCRIPTIONAL ACTIVATOR ADER"/>
    <property type="match status" value="1"/>
</dbReference>
<sequence>MAPVSSVGVGNAPVSSDDLVGALLGGVPGDGPHDGGRGAAVGAANTRDPGPVGSVGPVGAEMAAVLLGLPEHGPYAVLALTSVVDDGGPQGHLASRDAARSAGGPGAPGALGAASGPAGAPGGLQVGSGMRTVWCAAPPPPPPPPGQRYAGPVVRAHAIVHLGDAELADLVKALDPPPGLRVGVSPAVDGPAKLARGRVLAERALRANPDAPVAVLEERLPAAVVADSPDLARLLISRALGPVLELPCADRDSLLSTLRAWLESGGSTRRAGNRLFYHPNTVLNRLRRYEQLTGRLLGDPVSVVELSLALDAYRIAEAR</sequence>
<dbReference type="InterPro" id="IPR042070">
    <property type="entry name" value="PucR_C-HTH_sf"/>
</dbReference>
<keyword evidence="6" id="KW-1185">Reference proteome</keyword>
<dbReference type="InterPro" id="IPR041522">
    <property type="entry name" value="CdaR_GGDEF"/>
</dbReference>
<protein>
    <submittedName>
        <fullName evidence="5">Helix-turn-helix domain-containing protein</fullName>
    </submittedName>
</protein>
<feature type="domain" description="CdaR GGDEF-like" evidence="4">
    <location>
        <begin position="61"/>
        <end position="207"/>
    </location>
</feature>
<comment type="caution">
    <text evidence="5">The sequence shown here is derived from an EMBL/GenBank/DDBJ whole genome shotgun (WGS) entry which is preliminary data.</text>
</comment>
<evidence type="ECO:0000256" key="1">
    <source>
        <dbReference type="ARBA" id="ARBA00006754"/>
    </source>
</evidence>
<proteinExistence type="inferred from homology"/>
<name>A0ABV3DHH6_9ACTN</name>
<evidence type="ECO:0000256" key="2">
    <source>
        <dbReference type="SAM" id="MobiDB-lite"/>
    </source>
</evidence>
<feature type="region of interest" description="Disordered" evidence="2">
    <location>
        <begin position="23"/>
        <end position="52"/>
    </location>
</feature>
<dbReference type="Pfam" id="PF13556">
    <property type="entry name" value="HTH_30"/>
    <property type="match status" value="1"/>
</dbReference>
<evidence type="ECO:0000259" key="4">
    <source>
        <dbReference type="Pfam" id="PF17853"/>
    </source>
</evidence>
<evidence type="ECO:0000313" key="5">
    <source>
        <dbReference type="EMBL" id="MEU8134619.1"/>
    </source>
</evidence>
<feature type="region of interest" description="Disordered" evidence="2">
    <location>
        <begin position="89"/>
        <end position="125"/>
    </location>
</feature>
<dbReference type="EMBL" id="JBEZFP010000029">
    <property type="protein sequence ID" value="MEU8134619.1"/>
    <property type="molecule type" value="Genomic_DNA"/>
</dbReference>
<dbReference type="Gene3D" id="1.10.10.2840">
    <property type="entry name" value="PucR C-terminal helix-turn-helix domain"/>
    <property type="match status" value="1"/>
</dbReference>
<evidence type="ECO:0000313" key="6">
    <source>
        <dbReference type="Proteomes" id="UP001551482"/>
    </source>
</evidence>
<dbReference type="InterPro" id="IPR051448">
    <property type="entry name" value="CdaR-like_regulators"/>
</dbReference>
<gene>
    <name evidence="5" type="ORF">AB0C36_14020</name>
</gene>
<dbReference type="Pfam" id="PF17853">
    <property type="entry name" value="GGDEF_2"/>
    <property type="match status" value="1"/>
</dbReference>
<dbReference type="PANTHER" id="PTHR33744">
    <property type="entry name" value="CARBOHYDRATE DIACID REGULATOR"/>
    <property type="match status" value="1"/>
</dbReference>
<reference evidence="5 6" key="1">
    <citation type="submission" date="2024-06" db="EMBL/GenBank/DDBJ databases">
        <title>The Natural Products Discovery Center: Release of the First 8490 Sequenced Strains for Exploring Actinobacteria Biosynthetic Diversity.</title>
        <authorList>
            <person name="Kalkreuter E."/>
            <person name="Kautsar S.A."/>
            <person name="Yang D."/>
            <person name="Bader C.D."/>
            <person name="Teijaro C.N."/>
            <person name="Fluegel L."/>
            <person name="Davis C.M."/>
            <person name="Simpson J.R."/>
            <person name="Lauterbach L."/>
            <person name="Steele A.D."/>
            <person name="Gui C."/>
            <person name="Meng S."/>
            <person name="Li G."/>
            <person name="Viehrig K."/>
            <person name="Ye F."/>
            <person name="Su P."/>
            <person name="Kiefer A.F."/>
            <person name="Nichols A."/>
            <person name="Cepeda A.J."/>
            <person name="Yan W."/>
            <person name="Fan B."/>
            <person name="Jiang Y."/>
            <person name="Adhikari A."/>
            <person name="Zheng C.-J."/>
            <person name="Schuster L."/>
            <person name="Cowan T.M."/>
            <person name="Smanski M.J."/>
            <person name="Chevrette M.G."/>
            <person name="De Carvalho L.P.S."/>
            <person name="Shen B."/>
        </authorList>
    </citation>
    <scope>NUCLEOTIDE SEQUENCE [LARGE SCALE GENOMIC DNA]</scope>
    <source>
        <strain evidence="5 6">NPDC048946</strain>
    </source>
</reference>
<dbReference type="Proteomes" id="UP001551482">
    <property type="component" value="Unassembled WGS sequence"/>
</dbReference>
<feature type="domain" description="PucR C-terminal helix-turn-helix" evidence="3">
    <location>
        <begin position="254"/>
        <end position="312"/>
    </location>
</feature>
<dbReference type="RefSeq" id="WP_358353427.1">
    <property type="nucleotide sequence ID" value="NZ_JBEZFP010000029.1"/>
</dbReference>
<evidence type="ECO:0000259" key="3">
    <source>
        <dbReference type="Pfam" id="PF13556"/>
    </source>
</evidence>
<comment type="similarity">
    <text evidence="1">Belongs to the CdaR family.</text>
</comment>
<dbReference type="InterPro" id="IPR025736">
    <property type="entry name" value="PucR_C-HTH_dom"/>
</dbReference>